<dbReference type="InterPro" id="IPR003107">
    <property type="entry name" value="HAT"/>
</dbReference>
<dbReference type="InterPro" id="IPR059164">
    <property type="entry name" value="HAT_PRP39_C"/>
</dbReference>
<comment type="caution">
    <text evidence="8">The sequence shown here is derived from an EMBL/GenBank/DDBJ whole genome shotgun (WGS) entry which is preliminary data.</text>
</comment>
<evidence type="ECO:0000256" key="1">
    <source>
        <dbReference type="ARBA" id="ARBA00004123"/>
    </source>
</evidence>
<dbReference type="GO" id="GO:0030627">
    <property type="term" value="F:pre-mRNA 5'-splice site binding"/>
    <property type="evidence" value="ECO:0007669"/>
    <property type="project" value="TreeGrafter"/>
</dbReference>
<comment type="subcellular location">
    <subcellularLocation>
        <location evidence="1">Nucleus</location>
    </subcellularLocation>
</comment>
<dbReference type="GO" id="GO:0000243">
    <property type="term" value="C:commitment complex"/>
    <property type="evidence" value="ECO:0007669"/>
    <property type="project" value="TreeGrafter"/>
</dbReference>
<evidence type="ECO:0000256" key="5">
    <source>
        <dbReference type="ARBA" id="ARBA00023242"/>
    </source>
</evidence>
<dbReference type="GO" id="GO:0000395">
    <property type="term" value="P:mRNA 5'-splice site recognition"/>
    <property type="evidence" value="ECO:0007669"/>
    <property type="project" value="TreeGrafter"/>
</dbReference>
<evidence type="ECO:0000313" key="8">
    <source>
        <dbReference type="EMBL" id="KAF6038686.1"/>
    </source>
</evidence>
<dbReference type="GO" id="GO:0071004">
    <property type="term" value="C:U2-type prespliceosome"/>
    <property type="evidence" value="ECO:0007669"/>
    <property type="project" value="TreeGrafter"/>
</dbReference>
<dbReference type="AlphaFoldDB" id="A0A7J7KLP6"/>
<comment type="similarity">
    <text evidence="6">Belongs to the PRP39 family.</text>
</comment>
<feature type="region of interest" description="Disordered" evidence="7">
    <location>
        <begin position="292"/>
        <end position="316"/>
    </location>
</feature>
<evidence type="ECO:0000313" key="9">
    <source>
        <dbReference type="Proteomes" id="UP000593567"/>
    </source>
</evidence>
<accession>A0A7J7KLP6</accession>
<dbReference type="GO" id="GO:0005685">
    <property type="term" value="C:U1 snRNP"/>
    <property type="evidence" value="ECO:0007669"/>
    <property type="project" value="TreeGrafter"/>
</dbReference>
<keyword evidence="3" id="KW-0677">Repeat</keyword>
<dbReference type="Proteomes" id="UP000593567">
    <property type="component" value="Unassembled WGS sequence"/>
</dbReference>
<keyword evidence="5" id="KW-0539">Nucleus</keyword>
<evidence type="ECO:0008006" key="10">
    <source>
        <dbReference type="Google" id="ProtNLM"/>
    </source>
</evidence>
<proteinExistence type="inferred from homology"/>
<dbReference type="InterPro" id="IPR011990">
    <property type="entry name" value="TPR-like_helical_dom_sf"/>
</dbReference>
<gene>
    <name evidence="8" type="ORF">EB796_003015</name>
</gene>
<evidence type="ECO:0000256" key="3">
    <source>
        <dbReference type="ARBA" id="ARBA00022737"/>
    </source>
</evidence>
<evidence type="ECO:0000256" key="4">
    <source>
        <dbReference type="ARBA" id="ARBA00023187"/>
    </source>
</evidence>
<dbReference type="SMART" id="SM00386">
    <property type="entry name" value="HAT"/>
    <property type="match status" value="3"/>
</dbReference>
<protein>
    <recommendedName>
        <fullName evidence="10">PRPF39</fullName>
    </recommendedName>
</protein>
<evidence type="ECO:0000256" key="6">
    <source>
        <dbReference type="ARBA" id="ARBA00038019"/>
    </source>
</evidence>
<reference evidence="8" key="1">
    <citation type="submission" date="2020-06" db="EMBL/GenBank/DDBJ databases">
        <title>Draft genome of Bugula neritina, a colonial animal packing powerful symbionts and potential medicines.</title>
        <authorList>
            <person name="Rayko M."/>
        </authorList>
    </citation>
    <scope>NUCLEOTIDE SEQUENCE [LARGE SCALE GENOMIC DNA]</scope>
    <source>
        <strain evidence="8">Kwan_BN1</strain>
    </source>
</reference>
<evidence type="ECO:0000256" key="2">
    <source>
        <dbReference type="ARBA" id="ARBA00022664"/>
    </source>
</evidence>
<name>A0A7J7KLP6_BUGNE</name>
<keyword evidence="4" id="KW-0508">mRNA splicing</keyword>
<evidence type="ECO:0000256" key="7">
    <source>
        <dbReference type="SAM" id="MobiDB-lite"/>
    </source>
</evidence>
<dbReference type="Pfam" id="PF23241">
    <property type="entry name" value="HAT_PRP39_C"/>
    <property type="match status" value="1"/>
</dbReference>
<organism evidence="8 9">
    <name type="scientific">Bugula neritina</name>
    <name type="common">Brown bryozoan</name>
    <name type="synonym">Sertularia neritina</name>
    <dbReference type="NCBI Taxonomy" id="10212"/>
    <lineage>
        <taxon>Eukaryota</taxon>
        <taxon>Metazoa</taxon>
        <taxon>Spiralia</taxon>
        <taxon>Lophotrochozoa</taxon>
        <taxon>Bryozoa</taxon>
        <taxon>Gymnolaemata</taxon>
        <taxon>Cheilostomatida</taxon>
        <taxon>Flustrina</taxon>
        <taxon>Buguloidea</taxon>
        <taxon>Bugulidae</taxon>
        <taxon>Bugula</taxon>
    </lineage>
</organism>
<keyword evidence="9" id="KW-1185">Reference proteome</keyword>
<dbReference type="PANTHER" id="PTHR17204">
    <property type="entry name" value="PRE-MRNA PROCESSING PROTEIN PRP39-RELATED"/>
    <property type="match status" value="1"/>
</dbReference>
<dbReference type="SUPFAM" id="SSF48452">
    <property type="entry name" value="TPR-like"/>
    <property type="match status" value="1"/>
</dbReference>
<dbReference type="EMBL" id="VXIV02000377">
    <property type="protein sequence ID" value="KAF6038686.1"/>
    <property type="molecule type" value="Genomic_DNA"/>
</dbReference>
<dbReference type="Gene3D" id="1.25.40.10">
    <property type="entry name" value="Tetratricopeptide repeat domain"/>
    <property type="match status" value="1"/>
</dbReference>
<sequence length="393" mass="45501">MSEVVKKAAKDLLLADFELLATHNEKEVKLRWAFEEAIKRPYFHSKPLDSTQLKNWRRYLEFEMANGGEDRAIFLFERCVIACAQYEEFWLKSLSRHTDVRNVYTRACRQHLPYKASIHITWAFYEERQGNFDEALAVISNIEMQTTDNMCVLNHKLNLLRRHGDDLNDLFTSYIDKKELNADCVKLLTSKYSRYLLKIKGDADKAGEVLKDAITKNPLHEPFYTQLLDVEYQRQPLDEDKVLAVFELVNASSLSSEIKQKFYSRRYEFIDDLGSDVTRLYSLYQELEENMSAASKDKKRAHSATPSDKTVDAKKAKTSMYTNNGTAAAGAYSSQSYHQQQQAANYGSSGQDWNSYYQQQGMDYSQYGAYGQQGYYQQGYGGYTGYDYNTGYY</sequence>
<keyword evidence="2" id="KW-0507">mRNA processing</keyword>
<dbReference type="PANTHER" id="PTHR17204:SF5">
    <property type="entry name" value="PRE-MRNA-PROCESSING FACTOR 39"/>
    <property type="match status" value="1"/>
</dbReference>
<dbReference type="OrthoDB" id="10265668at2759"/>